<dbReference type="GO" id="GO:0003677">
    <property type="term" value="F:DNA binding"/>
    <property type="evidence" value="ECO:0007669"/>
    <property type="project" value="UniProtKB-UniRule"/>
</dbReference>
<reference evidence="10 11" key="1">
    <citation type="submission" date="2014-09" db="EMBL/GenBank/DDBJ databases">
        <title>Sporocytophaga myxococcoides PG-01 genome sequencing.</title>
        <authorList>
            <person name="Liu L."/>
            <person name="Gao P.J."/>
            <person name="Chen G.J."/>
            <person name="Wang L.S."/>
        </authorList>
    </citation>
    <scope>NUCLEOTIDE SEQUENCE [LARGE SCALE GENOMIC DNA]</scope>
    <source>
        <strain evidence="10 11">PG-01</strain>
    </source>
</reference>
<evidence type="ECO:0000256" key="1">
    <source>
        <dbReference type="ARBA" id="ARBA00022490"/>
    </source>
</evidence>
<dbReference type="OrthoDB" id="9804933at2"/>
<dbReference type="STRING" id="153721.MYP_939"/>
<dbReference type="InterPro" id="IPR038476">
    <property type="entry name" value="UvrC_RNase_H_dom_sf"/>
</dbReference>
<evidence type="ECO:0000313" key="11">
    <source>
        <dbReference type="Proteomes" id="UP000030185"/>
    </source>
</evidence>
<dbReference type="FunFam" id="3.40.1440.10:FF:000001">
    <property type="entry name" value="UvrABC system protein C"/>
    <property type="match status" value="1"/>
</dbReference>
<dbReference type="InterPro" id="IPR004791">
    <property type="entry name" value="UvrC"/>
</dbReference>
<evidence type="ECO:0000313" key="10">
    <source>
        <dbReference type="EMBL" id="GAL83712.1"/>
    </source>
</evidence>
<dbReference type="InterPro" id="IPR036876">
    <property type="entry name" value="UVR_dom_sf"/>
</dbReference>
<evidence type="ECO:0000256" key="5">
    <source>
        <dbReference type="ARBA" id="ARBA00023204"/>
    </source>
</evidence>
<keyword evidence="2 7" id="KW-0227">DNA damage</keyword>
<dbReference type="InterPro" id="IPR047296">
    <property type="entry name" value="GIY-YIG_UvrC_Cho"/>
</dbReference>
<evidence type="ECO:0000259" key="8">
    <source>
        <dbReference type="PROSITE" id="PS50164"/>
    </source>
</evidence>
<comment type="similarity">
    <text evidence="7">Belongs to the UvrC family.</text>
</comment>
<dbReference type="HAMAP" id="MF_00203">
    <property type="entry name" value="UvrC"/>
    <property type="match status" value="1"/>
</dbReference>
<dbReference type="InterPro" id="IPR050066">
    <property type="entry name" value="UvrABC_protein_C"/>
</dbReference>
<dbReference type="InterPro" id="IPR010994">
    <property type="entry name" value="RuvA_2-like"/>
</dbReference>
<dbReference type="SMART" id="SM00465">
    <property type="entry name" value="GIYc"/>
    <property type="match status" value="1"/>
</dbReference>
<dbReference type="SUPFAM" id="SSF46600">
    <property type="entry name" value="C-terminal UvrC-binding domain of UvrB"/>
    <property type="match status" value="1"/>
</dbReference>
<evidence type="ECO:0000256" key="3">
    <source>
        <dbReference type="ARBA" id="ARBA00022769"/>
    </source>
</evidence>
<dbReference type="Gene3D" id="1.10.150.20">
    <property type="entry name" value="5' to 3' exonuclease, C-terminal subdomain"/>
    <property type="match status" value="1"/>
</dbReference>
<keyword evidence="3 7" id="KW-0228">DNA excision</keyword>
<comment type="function">
    <text evidence="7">The UvrABC repair system catalyzes the recognition and processing of DNA lesions. UvrC both incises the 5' and 3' sides of the lesion. The N-terminal half is responsible for the 3' incision and the C-terminal half is responsible for the 5' incision.</text>
</comment>
<dbReference type="PANTHER" id="PTHR30562">
    <property type="entry name" value="UVRC/OXIDOREDUCTASE"/>
    <property type="match status" value="1"/>
</dbReference>
<name>A0A098LB74_9BACT</name>
<dbReference type="GO" id="GO:0009381">
    <property type="term" value="F:excinuclease ABC activity"/>
    <property type="evidence" value="ECO:0007669"/>
    <property type="project" value="UniProtKB-UniRule"/>
</dbReference>
<evidence type="ECO:0000256" key="7">
    <source>
        <dbReference type="HAMAP-Rule" id="MF_00203"/>
    </source>
</evidence>
<keyword evidence="1 7" id="KW-0963">Cytoplasm</keyword>
<dbReference type="SUPFAM" id="SSF47781">
    <property type="entry name" value="RuvA domain 2-like"/>
    <property type="match status" value="1"/>
</dbReference>
<dbReference type="NCBIfam" id="TIGR00194">
    <property type="entry name" value="uvrC"/>
    <property type="match status" value="1"/>
</dbReference>
<dbReference type="Pfam" id="PF22920">
    <property type="entry name" value="UvrC_RNaseH"/>
    <property type="match status" value="1"/>
</dbReference>
<dbReference type="InterPro" id="IPR000305">
    <property type="entry name" value="GIY-YIG_endonuc"/>
</dbReference>
<dbReference type="PROSITE" id="PS50165">
    <property type="entry name" value="UVRC"/>
    <property type="match status" value="1"/>
</dbReference>
<dbReference type="EMBL" id="BBLT01000002">
    <property type="protein sequence ID" value="GAL83712.1"/>
    <property type="molecule type" value="Genomic_DNA"/>
</dbReference>
<dbReference type="PROSITE" id="PS50164">
    <property type="entry name" value="GIY_YIG"/>
    <property type="match status" value="1"/>
</dbReference>
<keyword evidence="5 7" id="KW-0234">DNA repair</keyword>
<comment type="caution">
    <text evidence="10">The sequence shown here is derived from an EMBL/GenBank/DDBJ whole genome shotgun (WGS) entry which is preliminary data.</text>
</comment>
<dbReference type="Pfam" id="PF14520">
    <property type="entry name" value="HHH_5"/>
    <property type="match status" value="1"/>
</dbReference>
<gene>
    <name evidence="7" type="primary">uvrC</name>
    <name evidence="10" type="ORF">MYP_939</name>
</gene>
<evidence type="ECO:0000256" key="6">
    <source>
        <dbReference type="ARBA" id="ARBA00023236"/>
    </source>
</evidence>
<feature type="domain" description="GIY-YIG" evidence="8">
    <location>
        <begin position="16"/>
        <end position="95"/>
    </location>
</feature>
<evidence type="ECO:0000256" key="2">
    <source>
        <dbReference type="ARBA" id="ARBA00022763"/>
    </source>
</evidence>
<dbReference type="GO" id="GO:0005737">
    <property type="term" value="C:cytoplasm"/>
    <property type="evidence" value="ECO:0007669"/>
    <property type="project" value="UniProtKB-SubCell"/>
</dbReference>
<dbReference type="InterPro" id="IPR035901">
    <property type="entry name" value="GIY-YIG_endonuc_sf"/>
</dbReference>
<accession>A0A098LB74</accession>
<dbReference type="CDD" id="cd10434">
    <property type="entry name" value="GIY-YIG_UvrC_Cho"/>
    <property type="match status" value="1"/>
</dbReference>
<dbReference type="Proteomes" id="UP000030185">
    <property type="component" value="Unassembled WGS sequence"/>
</dbReference>
<keyword evidence="6 7" id="KW-0742">SOS response</keyword>
<keyword evidence="11" id="KW-1185">Reference proteome</keyword>
<dbReference type="Pfam" id="PF01541">
    <property type="entry name" value="GIY-YIG"/>
    <property type="match status" value="1"/>
</dbReference>
<dbReference type="RefSeq" id="WP_045459352.1">
    <property type="nucleotide sequence ID" value="NZ_BBLT01000002.1"/>
</dbReference>
<comment type="subcellular location">
    <subcellularLocation>
        <location evidence="7">Cytoplasm</location>
    </subcellularLocation>
</comment>
<keyword evidence="4 7" id="KW-0267">Excision nuclease</keyword>
<evidence type="ECO:0000256" key="4">
    <source>
        <dbReference type="ARBA" id="ARBA00022881"/>
    </source>
</evidence>
<dbReference type="InterPro" id="IPR001162">
    <property type="entry name" value="UvrC_RNase_H_dom"/>
</dbReference>
<evidence type="ECO:0000259" key="9">
    <source>
        <dbReference type="PROSITE" id="PS50165"/>
    </source>
</evidence>
<dbReference type="Gene3D" id="3.40.1440.10">
    <property type="entry name" value="GIY-YIG endonuclease"/>
    <property type="match status" value="1"/>
</dbReference>
<dbReference type="PANTHER" id="PTHR30562:SF1">
    <property type="entry name" value="UVRABC SYSTEM PROTEIN C"/>
    <property type="match status" value="1"/>
</dbReference>
<dbReference type="Pfam" id="PF08459">
    <property type="entry name" value="UvrC_RNaseH_dom"/>
    <property type="match status" value="1"/>
</dbReference>
<proteinExistence type="inferred from homology"/>
<feature type="domain" description="UvrC family homology region profile" evidence="9">
    <location>
        <begin position="270"/>
        <end position="471"/>
    </location>
</feature>
<comment type="subunit">
    <text evidence="7">Interacts with UvrB in an incision complex.</text>
</comment>
<protein>
    <recommendedName>
        <fullName evidence="7">UvrABC system protein C</fullName>
        <shortName evidence="7">Protein UvrC</shortName>
    </recommendedName>
    <alternativeName>
        <fullName evidence="7">Excinuclease ABC subunit C</fullName>
    </alternativeName>
</protein>
<dbReference type="GO" id="GO:0009380">
    <property type="term" value="C:excinuclease repair complex"/>
    <property type="evidence" value="ECO:0007669"/>
    <property type="project" value="InterPro"/>
</dbReference>
<dbReference type="Gene3D" id="3.30.420.340">
    <property type="entry name" value="UvrC, RNAse H endonuclease domain"/>
    <property type="match status" value="1"/>
</dbReference>
<organism evidence="10 11">
    <name type="scientific">Sporocytophaga myxococcoides</name>
    <dbReference type="NCBI Taxonomy" id="153721"/>
    <lineage>
        <taxon>Bacteria</taxon>
        <taxon>Pseudomonadati</taxon>
        <taxon>Bacteroidota</taxon>
        <taxon>Cytophagia</taxon>
        <taxon>Cytophagales</taxon>
        <taxon>Cytophagaceae</taxon>
        <taxon>Sporocytophaga</taxon>
    </lineage>
</organism>
<dbReference type="SUPFAM" id="SSF82771">
    <property type="entry name" value="GIY-YIG endonuclease"/>
    <property type="match status" value="1"/>
</dbReference>
<sequence>MAESEEVRDQVKSLPDQPGIYKFFSEEGELIYVGKAKSLKKRVSNYFNKNTGVDNKTRKLVSQIRRLEFTIVNTEFDALLLENSLIKNNQPKYNILLKDDKTYPYIYVSRERFPRVIATRTFDKSLGIYYGPYTSVKAMNSVLDLIHKLFFIRTCNFNLSEKNVNDGKYKVCLEYHIGNCKGPCEGLVTEEVYLENIDKAHQILKGNISVVKTFYKEQIQQAAENLEFEKAHKLKLKLDLLEKFQTSSVIVNPKITDLDVFTIKSLDKNAFINYLHIVNGAILQTKNIEIKKKLDETDEDLLKLAIINIREEMEITTRDIIANIPVEIDELKIAVPSIGDKKKLLDLSLNNISFQMSKSVSNNERDLRILNTMQEDLRLKEKPFHIECFDNSNIQGTNPVASMVVFKNAKPSKKDYRHYNIKTVVGPNDFDSMHEIVHRRYKRVLEEGLPLPNLIVIDGGKGQLSAACQALQELDLYGKIPIVGIAKRLEEIYYPDDTLPLYIDKKSESLKIIQQIRNEAHRFAITFHRTKRSKSTLAKSKLASIKGVGESTFQKLVSHFGSVSKIRQASLEELTEIVGKAKAELVLLNLPVEKESKKEENQ</sequence>
<dbReference type="GO" id="GO:0006289">
    <property type="term" value="P:nucleotide-excision repair"/>
    <property type="evidence" value="ECO:0007669"/>
    <property type="project" value="UniProtKB-UniRule"/>
</dbReference>
<dbReference type="GO" id="GO:0009432">
    <property type="term" value="P:SOS response"/>
    <property type="evidence" value="ECO:0007669"/>
    <property type="project" value="UniProtKB-UniRule"/>
</dbReference>
<dbReference type="eggNOG" id="COG0322">
    <property type="taxonomic scope" value="Bacteria"/>
</dbReference>
<dbReference type="AlphaFoldDB" id="A0A098LB74"/>